<evidence type="ECO:0000256" key="5">
    <source>
        <dbReference type="ARBA" id="ARBA00022723"/>
    </source>
</evidence>
<dbReference type="PANTHER" id="PTHR11918:SF45">
    <property type="entry name" value="THREONYLCARBAMOYLADENOSINE TRNA METHYLTHIOTRANSFERASE"/>
    <property type="match status" value="1"/>
</dbReference>
<evidence type="ECO:0000256" key="8">
    <source>
        <dbReference type="SAM" id="MobiDB-lite"/>
    </source>
</evidence>
<reference evidence="11 12" key="1">
    <citation type="submission" date="2024-05" db="EMBL/GenBank/DDBJ databases">
        <title>Genome Sequence and Characterization of the New Strain Purple Sulfur Bacterium of Genus Thioalkalicoccus.</title>
        <authorList>
            <person name="Bryantseva I.A."/>
            <person name="Kyndt J.A."/>
            <person name="Imhoff J.F."/>
        </authorList>
    </citation>
    <scope>NUCLEOTIDE SEQUENCE [LARGE SCALE GENOMIC DNA]</scope>
    <source>
        <strain evidence="11 12">Um2</strain>
    </source>
</reference>
<dbReference type="SFLD" id="SFLDG01082">
    <property type="entry name" value="B12-binding_domain_containing"/>
    <property type="match status" value="1"/>
</dbReference>
<dbReference type="SFLD" id="SFLDG01061">
    <property type="entry name" value="methylthiotransferase"/>
    <property type="match status" value="1"/>
</dbReference>
<name>A0ABV4BCM0_9GAMM</name>
<keyword evidence="7" id="KW-0411">Iron-sulfur</keyword>
<feature type="domain" description="Radical SAM core" evidence="10">
    <location>
        <begin position="131"/>
        <end position="358"/>
    </location>
</feature>
<dbReference type="Pfam" id="PF00919">
    <property type="entry name" value="UPF0004"/>
    <property type="match status" value="1"/>
</dbReference>
<evidence type="ECO:0000313" key="12">
    <source>
        <dbReference type="Proteomes" id="UP001564408"/>
    </source>
</evidence>
<keyword evidence="3" id="KW-0808">Transferase</keyword>
<evidence type="ECO:0000313" key="11">
    <source>
        <dbReference type="EMBL" id="MEY6432260.1"/>
    </source>
</evidence>
<keyword evidence="2" id="KW-0004">4Fe-4S</keyword>
<dbReference type="Gene3D" id="3.40.50.12160">
    <property type="entry name" value="Methylthiotransferase, N-terminal domain"/>
    <property type="match status" value="1"/>
</dbReference>
<dbReference type="InterPro" id="IPR038135">
    <property type="entry name" value="Methylthiotransferase_N_sf"/>
</dbReference>
<keyword evidence="6" id="KW-0408">Iron</keyword>
<keyword evidence="4" id="KW-0949">S-adenosyl-L-methionine</keyword>
<dbReference type="Proteomes" id="UP001564408">
    <property type="component" value="Unassembled WGS sequence"/>
</dbReference>
<dbReference type="InterPro" id="IPR007197">
    <property type="entry name" value="rSAM"/>
</dbReference>
<accession>A0ABV4BCM0</accession>
<evidence type="ECO:0000259" key="10">
    <source>
        <dbReference type="PROSITE" id="PS51918"/>
    </source>
</evidence>
<evidence type="ECO:0000256" key="3">
    <source>
        <dbReference type="ARBA" id="ARBA00022679"/>
    </source>
</evidence>
<feature type="domain" description="MTTase N-terminal" evidence="9">
    <location>
        <begin position="1"/>
        <end position="113"/>
    </location>
</feature>
<protein>
    <submittedName>
        <fullName evidence="11">tRNA (N(6)-L-threonylcarbamoyladenosine(37)-C(2))-methylthiotransferase MtaB</fullName>
    </submittedName>
</protein>
<feature type="region of interest" description="Disordered" evidence="8">
    <location>
        <begin position="424"/>
        <end position="465"/>
    </location>
</feature>
<organism evidence="11 12">
    <name type="scientific">Thioalkalicoccus limnaeus</name>
    <dbReference type="NCBI Taxonomy" id="120681"/>
    <lineage>
        <taxon>Bacteria</taxon>
        <taxon>Pseudomonadati</taxon>
        <taxon>Pseudomonadota</taxon>
        <taxon>Gammaproteobacteria</taxon>
        <taxon>Chromatiales</taxon>
        <taxon>Chromatiaceae</taxon>
        <taxon>Thioalkalicoccus</taxon>
    </lineage>
</organism>
<dbReference type="InterPro" id="IPR006467">
    <property type="entry name" value="MiaB-like_bact"/>
</dbReference>
<dbReference type="InterPro" id="IPR023404">
    <property type="entry name" value="rSAM_horseshoe"/>
</dbReference>
<dbReference type="RefSeq" id="WP_369666649.1">
    <property type="nucleotide sequence ID" value="NZ_JBDKXB010000007.1"/>
</dbReference>
<feature type="compositionally biased region" description="Polar residues" evidence="8">
    <location>
        <begin position="445"/>
        <end position="457"/>
    </location>
</feature>
<evidence type="ECO:0000256" key="7">
    <source>
        <dbReference type="ARBA" id="ARBA00023014"/>
    </source>
</evidence>
<dbReference type="Pfam" id="PF04055">
    <property type="entry name" value="Radical_SAM"/>
    <property type="match status" value="1"/>
</dbReference>
<dbReference type="PROSITE" id="PS01278">
    <property type="entry name" value="MTTASE_RADICAL"/>
    <property type="match status" value="1"/>
</dbReference>
<sequence length="465" mass="51403">MRVQLHTLGCRLNEAETERWAEEFHRRGIRLAADHEPTDLVVVNTCAVTTEAARKSRNLLRRTHRRSPDAKLIVSGCYASLEADQLAAWRDIDLLVTNRDKDRLVEIVLARFPEPPRQLASTHDPAEPLFVRGRQRAFVKVQDGCRHRCTFCIVSRARGAERSRPLTDVIAEVRRLTDAGLQEVVLTGVHLGAYGRDQGIGLTDLVRALLAETALPRLRLGALEPWDLPADLWDLFADPRLMPHLHLPIQSGSDRILRRMARRGTTDAFARLVAAGRAAVPDLNISTDIIAGFPGETDADWDETLAFVAATGFGQLHVFAYSPRPGTLAATYPDQIPAPVRDHRRAQMTALGRTLRLATLRTFIGRRMPVLREGKQLEGTAFGYTPNYLPVRFAVDAMVTPDPNDRLWDLSLVGLDPATETLIGVPGAAHPPRGRDPVSEVGPGQDSSVTQTGQWSDGLSMPRIS</sequence>
<comment type="caution">
    <text evidence="11">The sequence shown here is derived from an EMBL/GenBank/DDBJ whole genome shotgun (WGS) entry which is preliminary data.</text>
</comment>
<dbReference type="NCBIfam" id="TIGR01579">
    <property type="entry name" value="MiaB-like-C"/>
    <property type="match status" value="1"/>
</dbReference>
<keyword evidence="12" id="KW-1185">Reference proteome</keyword>
<evidence type="ECO:0000256" key="6">
    <source>
        <dbReference type="ARBA" id="ARBA00023004"/>
    </source>
</evidence>
<dbReference type="InterPro" id="IPR006638">
    <property type="entry name" value="Elp3/MiaA/NifB-like_rSAM"/>
</dbReference>
<evidence type="ECO:0000256" key="1">
    <source>
        <dbReference type="ARBA" id="ARBA00001966"/>
    </source>
</evidence>
<dbReference type="SMART" id="SM00729">
    <property type="entry name" value="Elp3"/>
    <property type="match status" value="1"/>
</dbReference>
<evidence type="ECO:0000256" key="4">
    <source>
        <dbReference type="ARBA" id="ARBA00022691"/>
    </source>
</evidence>
<dbReference type="InterPro" id="IPR058240">
    <property type="entry name" value="rSAM_sf"/>
</dbReference>
<dbReference type="SFLD" id="SFLDS00029">
    <property type="entry name" value="Radical_SAM"/>
    <property type="match status" value="1"/>
</dbReference>
<dbReference type="InterPro" id="IPR013848">
    <property type="entry name" value="Methylthiotransferase_N"/>
</dbReference>
<proteinExistence type="predicted"/>
<dbReference type="Gene3D" id="3.80.30.20">
    <property type="entry name" value="tm_1862 like domain"/>
    <property type="match status" value="1"/>
</dbReference>
<dbReference type="CDD" id="cd01335">
    <property type="entry name" value="Radical_SAM"/>
    <property type="match status" value="1"/>
</dbReference>
<dbReference type="NCBIfam" id="TIGR00089">
    <property type="entry name" value="MiaB/RimO family radical SAM methylthiotransferase"/>
    <property type="match status" value="1"/>
</dbReference>
<dbReference type="PROSITE" id="PS51918">
    <property type="entry name" value="RADICAL_SAM"/>
    <property type="match status" value="1"/>
</dbReference>
<dbReference type="PROSITE" id="PS51449">
    <property type="entry name" value="MTTASE_N"/>
    <property type="match status" value="1"/>
</dbReference>
<dbReference type="SUPFAM" id="SSF102114">
    <property type="entry name" value="Radical SAM enzymes"/>
    <property type="match status" value="1"/>
</dbReference>
<dbReference type="InterPro" id="IPR020612">
    <property type="entry name" value="Methylthiotransferase_CS"/>
</dbReference>
<keyword evidence="5" id="KW-0479">Metal-binding</keyword>
<comment type="cofactor">
    <cofactor evidence="1">
        <name>[4Fe-4S] cluster</name>
        <dbReference type="ChEBI" id="CHEBI:49883"/>
    </cofactor>
</comment>
<dbReference type="PANTHER" id="PTHR11918">
    <property type="entry name" value="RADICAL SAM PROTEINS"/>
    <property type="match status" value="1"/>
</dbReference>
<dbReference type="EMBL" id="JBDKXB010000007">
    <property type="protein sequence ID" value="MEY6432260.1"/>
    <property type="molecule type" value="Genomic_DNA"/>
</dbReference>
<dbReference type="InterPro" id="IPR005839">
    <property type="entry name" value="Methylthiotransferase"/>
</dbReference>
<evidence type="ECO:0000256" key="2">
    <source>
        <dbReference type="ARBA" id="ARBA00022485"/>
    </source>
</evidence>
<evidence type="ECO:0000259" key="9">
    <source>
        <dbReference type="PROSITE" id="PS51449"/>
    </source>
</evidence>
<gene>
    <name evidence="11" type="primary">mtaB</name>
    <name evidence="11" type="ORF">ABC977_07530</name>
</gene>